<sequence>MQILQLTLVIGAASANPLGLFERQAPAACTATYLPSCTGAASTSARAWCASQGFGKASATVTRTNVNYRTVGSTVTTYTSTLTVTARTSTRTVSSVRTVVTTSTTTGPTTVDRTSIIPVTGRASAFPVYIPAQAPTPEIESLTETTSSMRNIDTPISTSSVPSSTSSAPPAPTFTWQPRAKPDGCVEESRHVYADSNGQAYEYIRCKGHGDSIINQGNRYAGVSVTSFEQCAQFCRFKEKCNGFNWLVNNPTACNVVLEGVGRFQAIYSTDWPWYYHHLVKMTTAQLEQQVSPTSTSAPPQQPTSVAPPPGCSATQEQQFTDHDGVRRVYKSCLGYAYTPGTDNIYPHKSGDPTTCNLLMSAPQVLQTGHGPNYPWSYYHFTGQVVQFAVARKREVDEPVTHGVAKRQATATVPKPVCVRATNALQTTSACRCAIPSTTTTTSTFTAQTTTTRTIVVTSRLVSTTTVTPTIATTVFRTTTLTRQRQSAVTTTRMHTTESTVTWTLGATPTALYIADNYEEGARHFVEWPADAEEIYYHIQYDWSAGDDEWAPTVFNLDEGQTLRVADLDNHNTEGALENYVVVGKNHDGDGMQNGSPTDGIHIVATQDGGGNDAVQCRIEPTEDDQCALLCSSGSYTVNSRDGDGLWNLMSNGTEWQFTNYVFAANVELEERSAFREREMEMRRAVVKAKQN</sequence>
<dbReference type="AlphaFoldDB" id="A0A9Q9AZP8"/>
<dbReference type="EMBL" id="CP099428">
    <property type="protein sequence ID" value="USW58339.1"/>
    <property type="molecule type" value="Genomic_DNA"/>
</dbReference>
<evidence type="ECO:0008006" key="5">
    <source>
        <dbReference type="Google" id="ProtNLM"/>
    </source>
</evidence>
<protein>
    <recommendedName>
        <fullName evidence="5">Apple domain-containing protein</fullName>
    </recommendedName>
</protein>
<gene>
    <name evidence="3" type="ORF">Slin15195_G116580</name>
</gene>
<dbReference type="Proteomes" id="UP001056384">
    <property type="component" value="Chromosome 11"/>
</dbReference>
<reference evidence="3" key="1">
    <citation type="submission" date="2022-06" db="EMBL/GenBank/DDBJ databases">
        <title>Complete genome sequences of two strains of the flax pathogen Septoria linicola.</title>
        <authorList>
            <person name="Lapalu N."/>
            <person name="Simon A."/>
            <person name="Demenou B."/>
            <person name="Paumier D."/>
            <person name="Guillot M.-P."/>
            <person name="Gout L."/>
            <person name="Valade R."/>
        </authorList>
    </citation>
    <scope>NUCLEOTIDE SEQUENCE</scope>
    <source>
        <strain evidence="3">SE15195</strain>
    </source>
</reference>
<name>A0A9Q9AZP8_9PEZI</name>
<proteinExistence type="predicted"/>
<feature type="region of interest" description="Disordered" evidence="1">
    <location>
        <begin position="290"/>
        <end position="317"/>
    </location>
</feature>
<evidence type="ECO:0000256" key="2">
    <source>
        <dbReference type="SAM" id="SignalP"/>
    </source>
</evidence>
<evidence type="ECO:0000256" key="1">
    <source>
        <dbReference type="SAM" id="MobiDB-lite"/>
    </source>
</evidence>
<feature type="compositionally biased region" description="Pro residues" evidence="1">
    <location>
        <begin position="300"/>
        <end position="311"/>
    </location>
</feature>
<feature type="region of interest" description="Disordered" evidence="1">
    <location>
        <begin position="156"/>
        <end position="180"/>
    </location>
</feature>
<organism evidence="3 4">
    <name type="scientific">Septoria linicola</name>
    <dbReference type="NCBI Taxonomy" id="215465"/>
    <lineage>
        <taxon>Eukaryota</taxon>
        <taxon>Fungi</taxon>
        <taxon>Dikarya</taxon>
        <taxon>Ascomycota</taxon>
        <taxon>Pezizomycotina</taxon>
        <taxon>Dothideomycetes</taxon>
        <taxon>Dothideomycetidae</taxon>
        <taxon>Mycosphaerellales</taxon>
        <taxon>Mycosphaerellaceae</taxon>
        <taxon>Septoria</taxon>
    </lineage>
</organism>
<feature type="compositionally biased region" description="Low complexity" evidence="1">
    <location>
        <begin position="156"/>
        <end position="168"/>
    </location>
</feature>
<evidence type="ECO:0000313" key="3">
    <source>
        <dbReference type="EMBL" id="USW58339.1"/>
    </source>
</evidence>
<keyword evidence="2" id="KW-0732">Signal</keyword>
<keyword evidence="4" id="KW-1185">Reference proteome</keyword>
<feature type="chain" id="PRO_5040202795" description="Apple domain-containing protein" evidence="2">
    <location>
        <begin position="16"/>
        <end position="692"/>
    </location>
</feature>
<feature type="signal peptide" evidence="2">
    <location>
        <begin position="1"/>
        <end position="15"/>
    </location>
</feature>
<feature type="compositionally biased region" description="Low complexity" evidence="1">
    <location>
        <begin position="290"/>
        <end position="299"/>
    </location>
</feature>
<evidence type="ECO:0000313" key="4">
    <source>
        <dbReference type="Proteomes" id="UP001056384"/>
    </source>
</evidence>
<accession>A0A9Q9AZP8</accession>